<reference evidence="2 3" key="1">
    <citation type="submission" date="2024-09" db="EMBL/GenBank/DDBJ databases">
        <title>Genome sequencing and assembly of Phytophthora oleae, isolate VK10A, causative agent of rot of olive drupes.</title>
        <authorList>
            <person name="Conti Taguali S."/>
            <person name="Riolo M."/>
            <person name="La Spada F."/>
            <person name="Cacciola S.O."/>
            <person name="Dionisio G."/>
        </authorList>
    </citation>
    <scope>NUCLEOTIDE SEQUENCE [LARGE SCALE GENOMIC DNA]</scope>
    <source>
        <strain evidence="2 3">VK10A</strain>
    </source>
</reference>
<comment type="caution">
    <text evidence="2">The sequence shown here is derived from an EMBL/GenBank/DDBJ whole genome shotgun (WGS) entry which is preliminary data.</text>
</comment>
<dbReference type="Proteomes" id="UP001632037">
    <property type="component" value="Unassembled WGS sequence"/>
</dbReference>
<evidence type="ECO:0000313" key="2">
    <source>
        <dbReference type="EMBL" id="KAL3667592.1"/>
    </source>
</evidence>
<keyword evidence="3" id="KW-1185">Reference proteome</keyword>
<evidence type="ECO:0008006" key="4">
    <source>
        <dbReference type="Google" id="ProtNLM"/>
    </source>
</evidence>
<dbReference type="AlphaFoldDB" id="A0ABD3FL13"/>
<dbReference type="EMBL" id="JBIMZQ010000013">
    <property type="protein sequence ID" value="KAL3667592.1"/>
    <property type="molecule type" value="Genomic_DNA"/>
</dbReference>
<proteinExistence type="predicted"/>
<protein>
    <recommendedName>
        <fullName evidence="4">DUF659 domain-containing protein</fullName>
    </recommendedName>
</protein>
<name>A0ABD3FL13_9STRA</name>
<organism evidence="2 3">
    <name type="scientific">Phytophthora oleae</name>
    <dbReference type="NCBI Taxonomy" id="2107226"/>
    <lineage>
        <taxon>Eukaryota</taxon>
        <taxon>Sar</taxon>
        <taxon>Stramenopiles</taxon>
        <taxon>Oomycota</taxon>
        <taxon>Peronosporomycetes</taxon>
        <taxon>Peronosporales</taxon>
        <taxon>Peronosporaceae</taxon>
        <taxon>Phytophthora</taxon>
    </lineage>
</organism>
<sequence>MPTATADPVVGGKHQRSAEPKAPCTKRHKTFWTPQVNQDGVTAHVARWLIRDGGSYFYFDGYHSVTNMLFGLSYNTITTLAFREFLSGTTGNPDVTVPSHHTYNDILDNSYESFQKVTKSLLLKEFNELHGTPFITLEHDLCTNKAKATIVDASCGFIDHQWRPRKLALLAQVKNDGHDSEGVENLLDVELKQRYGLDVEKMARFTISDTASAARKISKQFDSTLQTDCLMHALNLCIGYGIGLKENVRNMYTPDPNDKEGKVYQEESRGNRRGCFSRRRCCYPETTRSQQFFLRRVGRLNA</sequence>
<evidence type="ECO:0000313" key="3">
    <source>
        <dbReference type="Proteomes" id="UP001632037"/>
    </source>
</evidence>
<gene>
    <name evidence="2" type="ORF">V7S43_007146</name>
</gene>
<accession>A0ABD3FL13</accession>
<evidence type="ECO:0000256" key="1">
    <source>
        <dbReference type="SAM" id="MobiDB-lite"/>
    </source>
</evidence>
<feature type="region of interest" description="Disordered" evidence="1">
    <location>
        <begin position="1"/>
        <end position="24"/>
    </location>
</feature>